<dbReference type="Gene3D" id="3.60.10.10">
    <property type="entry name" value="Endonuclease/exonuclease/phosphatase"/>
    <property type="match status" value="1"/>
</dbReference>
<protein>
    <submittedName>
        <fullName evidence="1">Uncharacterized protein</fullName>
    </submittedName>
</protein>
<reference evidence="1 2" key="1">
    <citation type="submission" date="2024-01" db="EMBL/GenBank/DDBJ databases">
        <title>The genomes of 5 underutilized Papilionoideae crops provide insights into root nodulation and disease resistanc.</title>
        <authorList>
            <person name="Yuan L."/>
        </authorList>
    </citation>
    <scope>NUCLEOTIDE SEQUENCE [LARGE SCALE GENOMIC DNA]</scope>
    <source>
        <strain evidence="1">ZHUSHIDOU_FW_LH</strain>
        <tissue evidence="1">Leaf</tissue>
    </source>
</reference>
<accession>A0AAN9E2G9</accession>
<gene>
    <name evidence="1" type="ORF">RIF29_39679</name>
</gene>
<dbReference type="PANTHER" id="PTHR33710">
    <property type="entry name" value="BNAC02G09200D PROTEIN"/>
    <property type="match status" value="1"/>
</dbReference>
<proteinExistence type="predicted"/>
<evidence type="ECO:0000313" key="2">
    <source>
        <dbReference type="Proteomes" id="UP001372338"/>
    </source>
</evidence>
<comment type="caution">
    <text evidence="1">The sequence shown here is derived from an EMBL/GenBank/DDBJ whole genome shotgun (WGS) entry which is preliminary data.</text>
</comment>
<dbReference type="SUPFAM" id="SSF56219">
    <property type="entry name" value="DNase I-like"/>
    <property type="match status" value="1"/>
</dbReference>
<dbReference type="InterPro" id="IPR036691">
    <property type="entry name" value="Endo/exonu/phosph_ase_sf"/>
</dbReference>
<dbReference type="Proteomes" id="UP001372338">
    <property type="component" value="Unassembled WGS sequence"/>
</dbReference>
<dbReference type="AlphaFoldDB" id="A0AAN9E2G9"/>
<name>A0AAN9E2G9_CROPI</name>
<dbReference type="EMBL" id="JAYWIO010000008">
    <property type="protein sequence ID" value="KAK7244851.1"/>
    <property type="molecule type" value="Genomic_DNA"/>
</dbReference>
<dbReference type="PANTHER" id="PTHR33710:SF64">
    <property type="entry name" value="ENDONUCLEASE_EXONUCLEASE_PHOSPHATASE DOMAIN-CONTAINING PROTEIN"/>
    <property type="match status" value="1"/>
</dbReference>
<evidence type="ECO:0000313" key="1">
    <source>
        <dbReference type="EMBL" id="KAK7244851.1"/>
    </source>
</evidence>
<sequence length="234" mass="26625">MSKTKSKSLKRNKDDASSINSSYATMRVSSVQLQGLGFAGVGLEWQNQYCFVIVNVYSPCALEDKRRLWKDLILMRQSSSIGPWCVLGDFNFVWVLERFSIAIESYGFDMFISKMDLFDIPLSGKKFTWFSFYGVVMSKQDMVLVSDVWETSWVSLNQWALPHDVSDHYPIVDDIVANYEGLSSEDVHLDFARSDYWAWIGGGASFSTDVAYQSLFSLNVPALSSLIHHAFRLL</sequence>
<organism evidence="1 2">
    <name type="scientific">Crotalaria pallida</name>
    <name type="common">Smooth rattlebox</name>
    <name type="synonym">Crotalaria striata</name>
    <dbReference type="NCBI Taxonomy" id="3830"/>
    <lineage>
        <taxon>Eukaryota</taxon>
        <taxon>Viridiplantae</taxon>
        <taxon>Streptophyta</taxon>
        <taxon>Embryophyta</taxon>
        <taxon>Tracheophyta</taxon>
        <taxon>Spermatophyta</taxon>
        <taxon>Magnoliopsida</taxon>
        <taxon>eudicotyledons</taxon>
        <taxon>Gunneridae</taxon>
        <taxon>Pentapetalae</taxon>
        <taxon>rosids</taxon>
        <taxon>fabids</taxon>
        <taxon>Fabales</taxon>
        <taxon>Fabaceae</taxon>
        <taxon>Papilionoideae</taxon>
        <taxon>50 kb inversion clade</taxon>
        <taxon>genistoids sensu lato</taxon>
        <taxon>core genistoids</taxon>
        <taxon>Crotalarieae</taxon>
        <taxon>Crotalaria</taxon>
    </lineage>
</organism>
<keyword evidence="2" id="KW-1185">Reference proteome</keyword>